<dbReference type="EMBL" id="CM001439">
    <property type="protein sequence ID" value="EHR49303.1"/>
    <property type="molecule type" value="Genomic_DNA"/>
</dbReference>
<protein>
    <submittedName>
        <fullName evidence="1">Transcriptional regulator</fullName>
    </submittedName>
</protein>
<dbReference type="SUPFAM" id="SSF50475">
    <property type="entry name" value="FMN-binding split barrel"/>
    <property type="match status" value="1"/>
</dbReference>
<gene>
    <name evidence="1" type="ORF">SacmaDRAFT_1010</name>
</gene>
<proteinExistence type="predicted"/>
<organism evidence="1 2">
    <name type="scientific">Saccharomonospora marina XMU15</name>
    <dbReference type="NCBI Taxonomy" id="882083"/>
    <lineage>
        <taxon>Bacteria</taxon>
        <taxon>Bacillati</taxon>
        <taxon>Actinomycetota</taxon>
        <taxon>Actinomycetes</taxon>
        <taxon>Pseudonocardiales</taxon>
        <taxon>Pseudonocardiaceae</taxon>
        <taxon>Saccharomonospora</taxon>
    </lineage>
</organism>
<dbReference type="InterPro" id="IPR007396">
    <property type="entry name" value="TR_PAI2-type"/>
</dbReference>
<dbReference type="HOGENOM" id="CLU_1329665_0_0_11"/>
<accession>H5XAD8</accession>
<name>H5XAD8_9PSEU</name>
<dbReference type="PANTHER" id="PTHR35802:SF1">
    <property type="entry name" value="PROTEASE SYNTHASE AND SPORULATION PROTEIN PAI 2"/>
    <property type="match status" value="1"/>
</dbReference>
<dbReference type="Proteomes" id="UP000004926">
    <property type="component" value="Chromosome"/>
</dbReference>
<dbReference type="Pfam" id="PF04299">
    <property type="entry name" value="FMN_bind_2"/>
    <property type="match status" value="1"/>
</dbReference>
<dbReference type="InterPro" id="IPR012349">
    <property type="entry name" value="Split_barrel_FMN-bd"/>
</dbReference>
<keyword evidence="2" id="KW-1185">Reference proteome</keyword>
<dbReference type="Gene3D" id="2.30.110.10">
    <property type="entry name" value="Electron Transport, Fmn-binding Protein, Chain A"/>
    <property type="match status" value="1"/>
</dbReference>
<evidence type="ECO:0000313" key="1">
    <source>
        <dbReference type="EMBL" id="EHR49303.1"/>
    </source>
</evidence>
<dbReference type="eggNOG" id="COG2808">
    <property type="taxonomic scope" value="Bacteria"/>
</dbReference>
<dbReference type="RefSeq" id="WP_009152689.1">
    <property type="nucleotide sequence ID" value="NZ_CM001439.1"/>
</dbReference>
<sequence>MLIHPWDAATDDEWQAWLRERDFGQLIAAGRGRELPVVVPTHFVFDGARTAWLHLARPNPIWPLLDESPRALLTVTGDYAYVPAAWNAPPDADPGQGVPTSYYATVQLECDTEVIDDTEAKAALLNRQLCHFEPQGRGPVSTAVEHDRGRLAGIRGLQLRITGVRAKFKFGGNKPPAHRRRIAEHLADRRGALDQAARTQLLRRTP</sequence>
<dbReference type="STRING" id="882083.SacmaDRAFT_1010"/>
<reference evidence="1 2" key="1">
    <citation type="journal article" date="2012" name="Stand. Genomic Sci.">
        <title>Genome sequence of the ocean sediment bacterium Saccharomonospora marina type strain (XMU15(T)).</title>
        <authorList>
            <person name="Klenk H.P."/>
            <person name="Lu M."/>
            <person name="Lucas S."/>
            <person name="Lapidus A."/>
            <person name="Copeland A."/>
            <person name="Pitluck S."/>
            <person name="Goodwin L.A."/>
            <person name="Han C."/>
            <person name="Tapia R."/>
            <person name="Brambilla E.M."/>
            <person name="Potter G."/>
            <person name="Land M."/>
            <person name="Ivanova N."/>
            <person name="Rohde M."/>
            <person name="Goker M."/>
            <person name="Detter J.C."/>
            <person name="Li W.J."/>
            <person name="Kyrpides N.C."/>
            <person name="Woyke T."/>
        </authorList>
    </citation>
    <scope>NUCLEOTIDE SEQUENCE [LARGE SCALE GENOMIC DNA]</scope>
    <source>
        <strain evidence="1 2">XMU15</strain>
    </source>
</reference>
<evidence type="ECO:0000313" key="2">
    <source>
        <dbReference type="Proteomes" id="UP000004926"/>
    </source>
</evidence>
<dbReference type="AlphaFoldDB" id="H5XAD8"/>
<dbReference type="OrthoDB" id="9794948at2"/>
<dbReference type="PANTHER" id="PTHR35802">
    <property type="entry name" value="PROTEASE SYNTHASE AND SPORULATION PROTEIN PAI 2"/>
    <property type="match status" value="1"/>
</dbReference>